<organism evidence="3 4">
    <name type="scientific">Auraticoccus monumenti</name>
    <dbReference type="NCBI Taxonomy" id="675864"/>
    <lineage>
        <taxon>Bacteria</taxon>
        <taxon>Bacillati</taxon>
        <taxon>Actinomycetota</taxon>
        <taxon>Actinomycetes</taxon>
        <taxon>Propionibacteriales</taxon>
        <taxon>Propionibacteriaceae</taxon>
        <taxon>Auraticoccus</taxon>
    </lineage>
</organism>
<keyword evidence="4" id="KW-1185">Reference proteome</keyword>
<dbReference type="PANTHER" id="PTHR44196:SF2">
    <property type="entry name" value="SHORT-CHAIN DEHYDROGENASE-RELATED"/>
    <property type="match status" value="1"/>
</dbReference>
<dbReference type="GO" id="GO:0016491">
    <property type="term" value="F:oxidoreductase activity"/>
    <property type="evidence" value="ECO:0007669"/>
    <property type="project" value="UniProtKB-KW"/>
</dbReference>
<name>A0A1G6X9S0_9ACTN</name>
<dbReference type="OrthoDB" id="9781117at2"/>
<keyword evidence="2" id="KW-0560">Oxidoreductase</keyword>
<dbReference type="SUPFAM" id="SSF51735">
    <property type="entry name" value="NAD(P)-binding Rossmann-fold domains"/>
    <property type="match status" value="1"/>
</dbReference>
<dbReference type="InterPro" id="IPR020904">
    <property type="entry name" value="Sc_DH/Rdtase_CS"/>
</dbReference>
<dbReference type="PROSITE" id="PS00061">
    <property type="entry name" value="ADH_SHORT"/>
    <property type="match status" value="1"/>
</dbReference>
<evidence type="ECO:0000256" key="1">
    <source>
        <dbReference type="ARBA" id="ARBA00006484"/>
    </source>
</evidence>
<dbReference type="CDD" id="cd05233">
    <property type="entry name" value="SDR_c"/>
    <property type="match status" value="1"/>
</dbReference>
<dbReference type="Gene3D" id="3.40.50.720">
    <property type="entry name" value="NAD(P)-binding Rossmann-like Domain"/>
    <property type="match status" value="1"/>
</dbReference>
<sequence length="258" mass="26795">MSTRPLALVTGSSTGIGLEIARELGRRGHDLVLCADEPLDEAVNRLGRSGVVTHPVHADLGTEQGVQELLDVVDGLGTPLEVAALNVGIGQGGAFLDSPVQAHLEVVRVDVVGTVQLAHGLLAGMVQRGRGRVLVTSSVVSGLPGPYQATYNASKSFVQSFTEALQTELADTGVSVTLLRPGATESAFWRRSGLTSSLLGRMPKDDPGATARAGVQGLFEGKRQVVPATPTGRLLDATAAVVPSRVKAALQAVMSRPR</sequence>
<dbReference type="EMBL" id="LT629688">
    <property type="protein sequence ID" value="SDD74821.1"/>
    <property type="molecule type" value="Genomic_DNA"/>
</dbReference>
<dbReference type="GO" id="GO:0016020">
    <property type="term" value="C:membrane"/>
    <property type="evidence" value="ECO:0007669"/>
    <property type="project" value="TreeGrafter"/>
</dbReference>
<dbReference type="InterPro" id="IPR036291">
    <property type="entry name" value="NAD(P)-bd_dom_sf"/>
</dbReference>
<reference evidence="3 4" key="1">
    <citation type="submission" date="2016-10" db="EMBL/GenBank/DDBJ databases">
        <authorList>
            <person name="de Groot N.N."/>
        </authorList>
    </citation>
    <scope>NUCLEOTIDE SEQUENCE [LARGE SCALE GENOMIC DNA]</scope>
    <source>
        <strain evidence="3 4">MON 2.2</strain>
    </source>
</reference>
<accession>A0A1G6X9S0</accession>
<gene>
    <name evidence="3" type="ORF">SAMN04489747_1649</name>
</gene>
<dbReference type="PRINTS" id="PR00081">
    <property type="entry name" value="GDHRDH"/>
</dbReference>
<proteinExistence type="inferred from homology"/>
<evidence type="ECO:0000313" key="3">
    <source>
        <dbReference type="EMBL" id="SDD74821.1"/>
    </source>
</evidence>
<dbReference type="RefSeq" id="WP_090592275.1">
    <property type="nucleotide sequence ID" value="NZ_LT629688.1"/>
</dbReference>
<protein>
    <submittedName>
        <fullName evidence="3">Short-chain dehydrogenase</fullName>
    </submittedName>
</protein>
<dbReference type="STRING" id="675864.SAMN04489747_1649"/>
<dbReference type="Pfam" id="PF00106">
    <property type="entry name" value="adh_short"/>
    <property type="match status" value="1"/>
</dbReference>
<evidence type="ECO:0000313" key="4">
    <source>
        <dbReference type="Proteomes" id="UP000198546"/>
    </source>
</evidence>
<dbReference type="InterPro" id="IPR002347">
    <property type="entry name" value="SDR_fam"/>
</dbReference>
<dbReference type="Proteomes" id="UP000198546">
    <property type="component" value="Chromosome i"/>
</dbReference>
<evidence type="ECO:0000256" key="2">
    <source>
        <dbReference type="ARBA" id="ARBA00023002"/>
    </source>
</evidence>
<comment type="similarity">
    <text evidence="1">Belongs to the short-chain dehydrogenases/reductases (SDR) family.</text>
</comment>
<dbReference type="PANTHER" id="PTHR44196">
    <property type="entry name" value="DEHYDROGENASE/REDUCTASE SDR FAMILY MEMBER 7B"/>
    <property type="match status" value="1"/>
</dbReference>
<dbReference type="AlphaFoldDB" id="A0A1G6X9S0"/>